<dbReference type="PIRSF" id="PIRSF012535">
    <property type="entry name" value="UCP012535"/>
    <property type="match status" value="1"/>
</dbReference>
<comment type="function">
    <text evidence="2">Involved in bacillithiol (BSH) biosynthesis. May catalyze the last step of the pathway, the addition of cysteine to glucosamine malate (GlcN-Mal) to generate BSH.</text>
</comment>
<dbReference type="Proteomes" id="UP001589818">
    <property type="component" value="Unassembled WGS sequence"/>
</dbReference>
<dbReference type="NCBIfam" id="TIGR03998">
    <property type="entry name" value="thiol_BshC"/>
    <property type="match status" value="1"/>
</dbReference>
<dbReference type="InterPro" id="IPR055398">
    <property type="entry name" value="Rossmann-like_BshC"/>
</dbReference>
<evidence type="ECO:0000256" key="2">
    <source>
        <dbReference type="HAMAP-Rule" id="MF_01867"/>
    </source>
</evidence>
<comment type="similarity">
    <text evidence="2">Belongs to the BshC family.</text>
</comment>
<feature type="domain" description="Bacillithiol biosynthesis BshC N-terminal Rossmann-like" evidence="3">
    <location>
        <begin position="1"/>
        <end position="389"/>
    </location>
</feature>
<sequence length="549" mass="61757">MDIEMFQLPVGQPLADAYVNRTDRNVINVFGSHPENEESWRQRAAMLAGNTGNRVPAKALADTLRAFNARFNDSTEVHKGIDAIGEGAPVIVGGQQAGLWTGPLLVIHKAVTVIQAARFAAEAIGEPVVPVFWIAGEDHDWDEVNHALVVTAEQGLMKIAVERPPGVRTSVSQTKLAKEAMSEAIRQLSVSLEDTEFKQRLIEQLTKHAAGSETLTEWFAFVMGELFGEYGLVLLDSDDPAIRRLEAPMFHRMVEQNDELEEAYVRGAAAVRELGYVEQAEVAQGGANLFLFLAEEGEQAGERTLLFKRNGRFKNRKGTVSLSREELLGILEKTPERFSNNVLTRPLMQDYVLPVLGTVLGHGEIAYWALTAEAFRTFGMQMPIIVPRMSFTMVEGTIAKHMLKYDLTFEDVVFRFEARKQAWLKERDELSIDERFEDIKQKFAQLYDPLIEMAASVQSGLADLGEKNKRRIVEQIAYMEMRTKDAHASRFDAALRQLERISLSLWPGGKPQERVVNMSVYWNRYGTGWIDTLLEVPYVPSGSHRLIYL</sequence>
<gene>
    <name evidence="2 5" type="primary">bshC</name>
    <name evidence="5" type="ORF">ACFFJ8_29070</name>
</gene>
<dbReference type="InterPro" id="IPR011199">
    <property type="entry name" value="Bacillithiol_biosynth_BshC"/>
</dbReference>
<dbReference type="InterPro" id="IPR055399">
    <property type="entry name" value="CC_BshC"/>
</dbReference>
<dbReference type="HAMAP" id="MF_01867">
    <property type="entry name" value="BshC"/>
    <property type="match status" value="1"/>
</dbReference>
<accession>A0ABV6JHM4</accession>
<comment type="caution">
    <text evidence="5">The sequence shown here is derived from an EMBL/GenBank/DDBJ whole genome shotgun (WGS) entry which is preliminary data.</text>
</comment>
<evidence type="ECO:0000256" key="1">
    <source>
        <dbReference type="ARBA" id="ARBA00022598"/>
    </source>
</evidence>
<protein>
    <recommendedName>
        <fullName evidence="2">Putative cysteine ligase BshC</fullName>
        <ecNumber evidence="2">6.-.-.-</ecNumber>
    </recommendedName>
</protein>
<name>A0ABV6JHM4_9BACL</name>
<dbReference type="Pfam" id="PF24850">
    <property type="entry name" value="CC_BshC"/>
    <property type="match status" value="1"/>
</dbReference>
<evidence type="ECO:0000259" key="3">
    <source>
        <dbReference type="Pfam" id="PF10079"/>
    </source>
</evidence>
<dbReference type="EC" id="6.-.-.-" evidence="2"/>
<keyword evidence="6" id="KW-1185">Reference proteome</keyword>
<dbReference type="Pfam" id="PF10079">
    <property type="entry name" value="Rossmann-like_BshC"/>
    <property type="match status" value="1"/>
</dbReference>
<feature type="domain" description="Bacillithiol biosynthesis BshC C-terminal coiled-coil" evidence="4">
    <location>
        <begin position="391"/>
        <end position="549"/>
    </location>
</feature>
<keyword evidence="1 2" id="KW-0436">Ligase</keyword>
<reference evidence="5 6" key="1">
    <citation type="submission" date="2024-09" db="EMBL/GenBank/DDBJ databases">
        <authorList>
            <person name="Sun Q."/>
            <person name="Mori K."/>
        </authorList>
    </citation>
    <scope>NUCLEOTIDE SEQUENCE [LARGE SCALE GENOMIC DNA]</scope>
    <source>
        <strain evidence="5 6">CCM 4839</strain>
    </source>
</reference>
<dbReference type="RefSeq" id="WP_204816513.1">
    <property type="nucleotide sequence ID" value="NZ_JANHOF010000001.1"/>
</dbReference>
<dbReference type="EMBL" id="JBHLVF010000041">
    <property type="protein sequence ID" value="MFC0395406.1"/>
    <property type="molecule type" value="Genomic_DNA"/>
</dbReference>
<evidence type="ECO:0000313" key="6">
    <source>
        <dbReference type="Proteomes" id="UP001589818"/>
    </source>
</evidence>
<organism evidence="5 6">
    <name type="scientific">Paenibacillus mendelii</name>
    <dbReference type="NCBI Taxonomy" id="206163"/>
    <lineage>
        <taxon>Bacteria</taxon>
        <taxon>Bacillati</taxon>
        <taxon>Bacillota</taxon>
        <taxon>Bacilli</taxon>
        <taxon>Bacillales</taxon>
        <taxon>Paenibacillaceae</taxon>
        <taxon>Paenibacillus</taxon>
    </lineage>
</organism>
<proteinExistence type="inferred from homology"/>
<evidence type="ECO:0000259" key="4">
    <source>
        <dbReference type="Pfam" id="PF24850"/>
    </source>
</evidence>
<evidence type="ECO:0000313" key="5">
    <source>
        <dbReference type="EMBL" id="MFC0395406.1"/>
    </source>
</evidence>